<dbReference type="AlphaFoldDB" id="A0A9W8IS40"/>
<dbReference type="InterPro" id="IPR052711">
    <property type="entry name" value="Zinc_ADH-like"/>
</dbReference>
<name>A0A9W8IS40_9AGAR</name>
<dbReference type="InterPro" id="IPR011032">
    <property type="entry name" value="GroES-like_sf"/>
</dbReference>
<dbReference type="InterPro" id="IPR013154">
    <property type="entry name" value="ADH-like_N"/>
</dbReference>
<keyword evidence="3" id="KW-1185">Reference proteome</keyword>
<dbReference type="GO" id="GO:0016491">
    <property type="term" value="F:oxidoreductase activity"/>
    <property type="evidence" value="ECO:0007669"/>
    <property type="project" value="InterPro"/>
</dbReference>
<dbReference type="PANTHER" id="PTHR45033">
    <property type="match status" value="1"/>
</dbReference>
<protein>
    <recommendedName>
        <fullName evidence="1">Enoyl reductase (ER) domain-containing protein</fullName>
    </recommendedName>
</protein>
<feature type="domain" description="Enoyl reductase (ER)" evidence="1">
    <location>
        <begin position="16"/>
        <end position="359"/>
    </location>
</feature>
<dbReference type="EMBL" id="JANBPK010001536">
    <property type="protein sequence ID" value="KAJ2921912.1"/>
    <property type="molecule type" value="Genomic_DNA"/>
</dbReference>
<dbReference type="Pfam" id="PF13602">
    <property type="entry name" value="ADH_zinc_N_2"/>
    <property type="match status" value="1"/>
</dbReference>
<dbReference type="CDD" id="cd08276">
    <property type="entry name" value="MDR7"/>
    <property type="match status" value="2"/>
</dbReference>
<accession>A0A9W8IS40</accession>
<organism evidence="2 3">
    <name type="scientific">Candolleomyces eurysporus</name>
    <dbReference type="NCBI Taxonomy" id="2828524"/>
    <lineage>
        <taxon>Eukaryota</taxon>
        <taxon>Fungi</taxon>
        <taxon>Dikarya</taxon>
        <taxon>Basidiomycota</taxon>
        <taxon>Agaricomycotina</taxon>
        <taxon>Agaricomycetes</taxon>
        <taxon>Agaricomycetidae</taxon>
        <taxon>Agaricales</taxon>
        <taxon>Agaricineae</taxon>
        <taxon>Psathyrellaceae</taxon>
        <taxon>Candolleomyces</taxon>
    </lineage>
</organism>
<dbReference type="InterPro" id="IPR036291">
    <property type="entry name" value="NAD(P)-bd_dom_sf"/>
</dbReference>
<dbReference type="SUPFAM" id="SSF51735">
    <property type="entry name" value="NAD(P)-binding Rossmann-fold domains"/>
    <property type="match status" value="2"/>
</dbReference>
<gene>
    <name evidence="2" type="ORF">H1R20_g15182</name>
</gene>
<dbReference type="SMART" id="SM00829">
    <property type="entry name" value="PKS_ER"/>
    <property type="match status" value="1"/>
</dbReference>
<dbReference type="Pfam" id="PF00107">
    <property type="entry name" value="ADH_zinc_N"/>
    <property type="match status" value="2"/>
</dbReference>
<evidence type="ECO:0000259" key="1">
    <source>
        <dbReference type="SMART" id="SM00829"/>
    </source>
</evidence>
<comment type="caution">
    <text evidence="2">The sequence shown here is derived from an EMBL/GenBank/DDBJ whole genome shotgun (WGS) entry which is preliminary data.</text>
</comment>
<sequence>MSLPQTTREYVLSKIGTYKDLRIRESQVPRLRASEVLVKVHAVSLQYRDHAIASGTYPIQIAGGLVPCSDMAGEVIAVGEDVNQWKTGDRVCSNFSTGHLHGDPDEASAAMSLGGQAPGVLTEYRTFPAQALVRIPDHLSYAQASTLPCAAVTAYSALYGSRPVKAGDYVLVLGTGGVSIFGLQLAVASGATVIATSSSDEKLQVAAKLGAKYLINYRKTPDWDKEVKKFVRFRFLPADSQYADWDKWVVLLQTNGVGVDHIIEVGGGTLPKSLNALRMGGHIHVIGVVSNDSSGVDLVLPMIGKAANFRGIHVGSVAQFKDLNRLLEANPEKTAPVIDKIFSFENAIDAYDHLIMSILPQTTREYVLTKVGAYRNLEIRESPVPQLGASDVLVKVHAVSLQYRDLAISIGAYNVGKNENIVPCSDMAGEVIAVGEDVKEWKQGDRVCSNFSTGHLHGEPDEASVATSLGGQSPGVLTQYRTFPADALVRVPSHLSYVQASTLPFGLQLAVASGATVIATSSSDEKLEIAAKLGAKHLINYRTTPDWDKEVKKIDAAESNLILPIITKSVDVRGIYIGSVAQFRDMNRLIEANPDKVVPVIDKVFPFENAASAYAHLESQKHVGKVVIEVFKD</sequence>
<dbReference type="Pfam" id="PF08240">
    <property type="entry name" value="ADH_N"/>
    <property type="match status" value="2"/>
</dbReference>
<dbReference type="OrthoDB" id="9930022at2759"/>
<proteinExistence type="predicted"/>
<dbReference type="Proteomes" id="UP001140091">
    <property type="component" value="Unassembled WGS sequence"/>
</dbReference>
<dbReference type="Gene3D" id="3.40.50.720">
    <property type="entry name" value="NAD(P)-binding Rossmann-like Domain"/>
    <property type="match status" value="2"/>
</dbReference>
<feature type="non-terminal residue" evidence="2">
    <location>
        <position position="1"/>
    </location>
</feature>
<evidence type="ECO:0000313" key="2">
    <source>
        <dbReference type="EMBL" id="KAJ2921912.1"/>
    </source>
</evidence>
<dbReference type="InterPro" id="IPR013149">
    <property type="entry name" value="ADH-like_C"/>
</dbReference>
<dbReference type="SUPFAM" id="SSF50129">
    <property type="entry name" value="GroES-like"/>
    <property type="match status" value="2"/>
</dbReference>
<reference evidence="2" key="1">
    <citation type="submission" date="2022-06" db="EMBL/GenBank/DDBJ databases">
        <title>Genome Sequence of Candolleomyces eurysporus.</title>
        <authorList>
            <person name="Buettner E."/>
        </authorList>
    </citation>
    <scope>NUCLEOTIDE SEQUENCE</scope>
    <source>
        <strain evidence="2">VTCC 930004</strain>
    </source>
</reference>
<dbReference type="PANTHER" id="PTHR45033:SF2">
    <property type="entry name" value="ZINC-TYPE ALCOHOL DEHYDROGENASE-LIKE PROTEIN C1773.06C"/>
    <property type="match status" value="1"/>
</dbReference>
<dbReference type="InterPro" id="IPR020843">
    <property type="entry name" value="ER"/>
</dbReference>
<evidence type="ECO:0000313" key="3">
    <source>
        <dbReference type="Proteomes" id="UP001140091"/>
    </source>
</evidence>
<dbReference type="Gene3D" id="3.90.180.10">
    <property type="entry name" value="Medium-chain alcohol dehydrogenases, catalytic domain"/>
    <property type="match status" value="3"/>
</dbReference>